<accession>A0A6P5A1T0</accession>
<evidence type="ECO:0000256" key="1">
    <source>
        <dbReference type="SAM" id="MobiDB-lite"/>
    </source>
</evidence>
<dbReference type="RefSeq" id="XP_019637152.1">
    <property type="nucleotide sequence ID" value="XM_019781593.1"/>
</dbReference>
<dbReference type="AlphaFoldDB" id="A0A6P5A1T0"/>
<evidence type="ECO:0000313" key="3">
    <source>
        <dbReference type="RefSeq" id="XP_019637152.1"/>
    </source>
</evidence>
<keyword evidence="2" id="KW-1185">Reference proteome</keyword>
<protein>
    <submittedName>
        <fullName evidence="3">Uncharacterized protein LOC109479605</fullName>
    </submittedName>
</protein>
<reference evidence="3" key="1">
    <citation type="submission" date="2025-08" db="UniProtKB">
        <authorList>
            <consortium name="RefSeq"/>
        </authorList>
    </citation>
    <scope>IDENTIFICATION</scope>
    <source>
        <tissue evidence="3">Gonad</tissue>
    </source>
</reference>
<feature type="region of interest" description="Disordered" evidence="1">
    <location>
        <begin position="1"/>
        <end position="41"/>
    </location>
</feature>
<gene>
    <name evidence="3" type="primary">LOC109479605</name>
</gene>
<organism evidence="2 3">
    <name type="scientific">Branchiostoma belcheri</name>
    <name type="common">Amphioxus</name>
    <dbReference type="NCBI Taxonomy" id="7741"/>
    <lineage>
        <taxon>Eukaryota</taxon>
        <taxon>Metazoa</taxon>
        <taxon>Chordata</taxon>
        <taxon>Cephalochordata</taxon>
        <taxon>Leptocardii</taxon>
        <taxon>Amphioxiformes</taxon>
        <taxon>Branchiostomatidae</taxon>
        <taxon>Branchiostoma</taxon>
    </lineage>
</organism>
<feature type="compositionally biased region" description="Basic and acidic residues" evidence="1">
    <location>
        <begin position="1"/>
        <end position="20"/>
    </location>
</feature>
<dbReference type="Proteomes" id="UP000515135">
    <property type="component" value="Unplaced"/>
</dbReference>
<dbReference type="OrthoDB" id="10074666at2759"/>
<evidence type="ECO:0000313" key="2">
    <source>
        <dbReference type="Proteomes" id="UP000515135"/>
    </source>
</evidence>
<name>A0A6P5A1T0_BRABE</name>
<dbReference type="GeneID" id="109479605"/>
<dbReference type="KEGG" id="bbel:109479605"/>
<proteinExistence type="predicted"/>
<sequence>MALPRRSDRSRKSSHTDDYVYGHNWSVPKSRTERRTPQEDSDEWPILEVVRRVDEHHVEVKWAPTKRVWPNSVIDLRYNTELRDSLQRNCCNPSMKVFKEQQVQVSQHRELRVLRQQIFDNLGYRYTPSRTQGHVRRLTVVVPFSKENFRGIFLQQLSLPVCQELLEEENLENCFGGRAINVPAENMGEVDTILGDHWDVRTCPTNTVCRVVRMEGIHISWGYKRREMFSHSNCPRCTWAQDSDDDRPELCSPTVSYMVGEPELHFTFSRRRGRWMAGLM</sequence>